<dbReference type="Pfam" id="PF01555">
    <property type="entry name" value="N6_N4_Mtase"/>
    <property type="match status" value="1"/>
</dbReference>
<dbReference type="InterPro" id="IPR001091">
    <property type="entry name" value="RM_Methyltransferase"/>
</dbReference>
<dbReference type="AlphaFoldDB" id="A0A0F9UWI5"/>
<gene>
    <name evidence="5" type="ORF">LCGC14_0170530</name>
</gene>
<dbReference type="GO" id="GO:0032259">
    <property type="term" value="P:methylation"/>
    <property type="evidence" value="ECO:0007669"/>
    <property type="project" value="UniProtKB-KW"/>
</dbReference>
<evidence type="ECO:0000259" key="4">
    <source>
        <dbReference type="Pfam" id="PF14338"/>
    </source>
</evidence>
<sequence length="420" mass="46838">MKRLTKGLDAEQLDLFGSTIKAYLKNPDGELTNSQLYSAVGSAVGTDPDAASHHQPVGKSGDVRNLFHRQIRWYQQTLKSMGILERVDDKRGVWRLSDKAQKELLPVRRTVKVLGFSTELGVALWSHAEDGFENLDQEVMLCFTSSPYPLSSPRAYGNVRVEDFVDFICESLKPVIERLSDEGSLVLNLSNDIFLSKSPGRSTYLERVMLALEDRMGLTLMDRIPWINPSKPPGPTRWASITRQQLNVSWEPILWFAKNPLKVKSDNRRVLVPHTERHARLIAQGGESRTTDYGDGAYRLRAGSFSNPTAGAIPKNVINRSHRCAWGDQYKRYAEANGLPSHGAGMPYSIAEFFIALLTDVGDLVADPFGGRIMTGRAAESLGRRWWVTERMLQYVAGGAGLFRDAKGFEANPVLSLASR</sequence>
<feature type="domain" description="Restriction system protein Mrr-like N-terminal" evidence="4">
    <location>
        <begin position="28"/>
        <end position="102"/>
    </location>
</feature>
<proteinExistence type="predicted"/>
<keyword evidence="1" id="KW-0489">Methyltransferase</keyword>
<evidence type="ECO:0000256" key="2">
    <source>
        <dbReference type="ARBA" id="ARBA00022679"/>
    </source>
</evidence>
<organism evidence="5">
    <name type="scientific">marine sediment metagenome</name>
    <dbReference type="NCBI Taxonomy" id="412755"/>
    <lineage>
        <taxon>unclassified sequences</taxon>
        <taxon>metagenomes</taxon>
        <taxon>ecological metagenomes</taxon>
    </lineage>
</organism>
<comment type="caution">
    <text evidence="5">The sequence shown here is derived from an EMBL/GenBank/DDBJ whole genome shotgun (WGS) entry which is preliminary data.</text>
</comment>
<evidence type="ECO:0000259" key="3">
    <source>
        <dbReference type="Pfam" id="PF01555"/>
    </source>
</evidence>
<dbReference type="Pfam" id="PF14338">
    <property type="entry name" value="Mrr_N"/>
    <property type="match status" value="1"/>
</dbReference>
<dbReference type="InterPro" id="IPR002941">
    <property type="entry name" value="DNA_methylase_N4/N6"/>
</dbReference>
<keyword evidence="2" id="KW-0808">Transferase</keyword>
<evidence type="ECO:0000313" key="5">
    <source>
        <dbReference type="EMBL" id="KKN96124.1"/>
    </source>
</evidence>
<accession>A0A0F9UWI5</accession>
<evidence type="ECO:0008006" key="6">
    <source>
        <dbReference type="Google" id="ProtNLM"/>
    </source>
</evidence>
<dbReference type="GO" id="GO:0008170">
    <property type="term" value="F:N-methyltransferase activity"/>
    <property type="evidence" value="ECO:0007669"/>
    <property type="project" value="InterPro"/>
</dbReference>
<reference evidence="5" key="1">
    <citation type="journal article" date="2015" name="Nature">
        <title>Complex archaea that bridge the gap between prokaryotes and eukaryotes.</title>
        <authorList>
            <person name="Spang A."/>
            <person name="Saw J.H."/>
            <person name="Jorgensen S.L."/>
            <person name="Zaremba-Niedzwiedzka K."/>
            <person name="Martijn J."/>
            <person name="Lind A.E."/>
            <person name="van Eijk R."/>
            <person name="Schleper C."/>
            <person name="Guy L."/>
            <person name="Ettema T.J."/>
        </authorList>
    </citation>
    <scope>NUCLEOTIDE SEQUENCE</scope>
</reference>
<dbReference type="Gene3D" id="3.40.50.150">
    <property type="entry name" value="Vaccinia Virus protein VP39"/>
    <property type="match status" value="1"/>
</dbReference>
<dbReference type="InterPro" id="IPR025745">
    <property type="entry name" value="Mrr-like_N_dom"/>
</dbReference>
<protein>
    <recommendedName>
        <fullName evidence="6">Methyltransferase</fullName>
    </recommendedName>
</protein>
<dbReference type="SUPFAM" id="SSF53335">
    <property type="entry name" value="S-adenosyl-L-methionine-dependent methyltransferases"/>
    <property type="match status" value="1"/>
</dbReference>
<dbReference type="InterPro" id="IPR029063">
    <property type="entry name" value="SAM-dependent_MTases_sf"/>
</dbReference>
<name>A0A0F9UWI5_9ZZZZ</name>
<dbReference type="EMBL" id="LAZR01000066">
    <property type="protein sequence ID" value="KKN96124.1"/>
    <property type="molecule type" value="Genomic_DNA"/>
</dbReference>
<feature type="domain" description="DNA methylase N-4/N-6" evidence="3">
    <location>
        <begin position="140"/>
        <end position="396"/>
    </location>
</feature>
<dbReference type="PRINTS" id="PR00508">
    <property type="entry name" value="S21N4MTFRASE"/>
</dbReference>
<dbReference type="GO" id="GO:0003677">
    <property type="term" value="F:DNA binding"/>
    <property type="evidence" value="ECO:0007669"/>
    <property type="project" value="InterPro"/>
</dbReference>
<evidence type="ECO:0000256" key="1">
    <source>
        <dbReference type="ARBA" id="ARBA00022603"/>
    </source>
</evidence>